<dbReference type="FunFam" id="3.30.40.10:FF:000002">
    <property type="entry name" value="Histone-lysine N-methyltransferase"/>
    <property type="match status" value="1"/>
</dbReference>
<keyword evidence="2" id="KW-0488">Methylation</keyword>
<keyword evidence="16" id="KW-0564">Palmitate</keyword>
<feature type="compositionally biased region" description="Polar residues" evidence="27">
    <location>
        <begin position="2175"/>
        <end position="2186"/>
    </location>
</feature>
<evidence type="ECO:0000256" key="25">
    <source>
        <dbReference type="PROSITE-ProRule" id="PRU00175"/>
    </source>
</evidence>
<keyword evidence="15 26" id="KW-0238">DNA-binding</keyword>
<evidence type="ECO:0000256" key="16">
    <source>
        <dbReference type="ARBA" id="ARBA00023139"/>
    </source>
</evidence>
<comment type="function">
    <text evidence="22">Histone methyltransferase that catalyzes methyl group transfer from S-adenosyl-L-methionine to the epsilon-amino group of 'Lys-4' of histone H3 (H3K4). Part of chromatin remodeling machinery predominantly forms H3K4me1 methylation marks at active chromatin sites where transcription and DNA repair take place. Likely plays a redundant role with KMT2D in enriching H3K4me1 mark on primed and active enhancer elements.</text>
</comment>
<dbReference type="CDD" id="cd15514">
    <property type="entry name" value="PHD6_KMT2C_like"/>
    <property type="match status" value="1"/>
</dbReference>
<dbReference type="InterPro" id="IPR034732">
    <property type="entry name" value="EPHD"/>
</dbReference>
<evidence type="ECO:0000256" key="15">
    <source>
        <dbReference type="ARBA" id="ARBA00023125"/>
    </source>
</evidence>
<keyword evidence="10" id="KW-0862">Zinc</keyword>
<dbReference type="GO" id="GO:0016746">
    <property type="term" value="F:acyltransferase activity"/>
    <property type="evidence" value="ECO:0007669"/>
    <property type="project" value="UniProtKB-KW"/>
</dbReference>
<keyword evidence="5" id="KW-0808">Transferase</keyword>
<evidence type="ECO:0000256" key="26">
    <source>
        <dbReference type="PROSITE-ProRule" id="PRU00267"/>
    </source>
</evidence>
<evidence type="ECO:0000313" key="34">
    <source>
        <dbReference type="EMBL" id="CAG7629500.1"/>
    </source>
</evidence>
<feature type="compositionally biased region" description="Pro residues" evidence="27">
    <location>
        <begin position="2466"/>
        <end position="2477"/>
    </location>
</feature>
<dbReference type="InterPro" id="IPR003889">
    <property type="entry name" value="FYrich_C"/>
</dbReference>
<feature type="region of interest" description="Disordered" evidence="27">
    <location>
        <begin position="1570"/>
        <end position="1589"/>
    </location>
</feature>
<dbReference type="SMART" id="SM00541">
    <property type="entry name" value="FYRN"/>
    <property type="match status" value="1"/>
</dbReference>
<feature type="compositionally biased region" description="Polar residues" evidence="27">
    <location>
        <begin position="1611"/>
        <end position="1649"/>
    </location>
</feature>
<dbReference type="GO" id="GO:0042800">
    <property type="term" value="F:histone H3K4 methyltransferase activity"/>
    <property type="evidence" value="ECO:0007669"/>
    <property type="project" value="TreeGrafter"/>
</dbReference>
<dbReference type="GO" id="GO:0008270">
    <property type="term" value="F:zinc ion binding"/>
    <property type="evidence" value="ECO:0007669"/>
    <property type="project" value="UniProtKB-KW"/>
</dbReference>
<keyword evidence="21" id="KW-0012">Acyltransferase</keyword>
<dbReference type="SMART" id="SM00317">
    <property type="entry name" value="SET"/>
    <property type="match status" value="1"/>
</dbReference>
<feature type="region of interest" description="Disordered" evidence="27">
    <location>
        <begin position="2142"/>
        <end position="2186"/>
    </location>
</feature>
<feature type="region of interest" description="Disordered" evidence="27">
    <location>
        <begin position="3649"/>
        <end position="3713"/>
    </location>
</feature>
<keyword evidence="3" id="KW-0597">Phosphoprotein</keyword>
<proteinExistence type="predicted"/>
<dbReference type="Pfam" id="PF05965">
    <property type="entry name" value="FYRC"/>
    <property type="match status" value="1"/>
</dbReference>
<dbReference type="OrthoDB" id="308383at2759"/>
<feature type="compositionally biased region" description="Polar residues" evidence="27">
    <location>
        <begin position="1342"/>
        <end position="1354"/>
    </location>
</feature>
<feature type="compositionally biased region" description="Polar residues" evidence="27">
    <location>
        <begin position="1381"/>
        <end position="1393"/>
    </location>
</feature>
<keyword evidence="19 26" id="KW-0539">Nucleus</keyword>
<feature type="domain" description="PHD-type" evidence="33">
    <location>
        <begin position="4067"/>
        <end position="4175"/>
    </location>
</feature>
<dbReference type="Proteomes" id="UP000708208">
    <property type="component" value="Unassembled WGS sequence"/>
</dbReference>
<comment type="subunit">
    <text evidence="23">Component of the MLL3 complex (also named ASCOM complex), at least composed of catalytic subunit KMT2C/MLL3, ASH2L, RBBP5, WDR5, NCOA6, DPY30, KDM6A, PAXIP1/PTIP, PAGR1 and alpha- and beta-tubulin. Forms a core complex with the evolutionary conserved subcomplex WRAD composed of WDR5, RBBP5, ASH2L/ASH2 and DPY30 subunits; WRAD differentially stimulates the methyltransferase activity. Interacts (via WIN motif) with WDR5.</text>
</comment>
<feature type="compositionally biased region" description="Low complexity" evidence="27">
    <location>
        <begin position="2849"/>
        <end position="2870"/>
    </location>
</feature>
<protein>
    <recommendedName>
        <fullName evidence="24">Histone-lysine N-methyltransferase 2C</fullName>
    </recommendedName>
</protein>
<dbReference type="InterPro" id="IPR001965">
    <property type="entry name" value="Znf_PHD"/>
</dbReference>
<dbReference type="CDD" id="cd15666">
    <property type="entry name" value="ePHD2_KMT2C_like"/>
    <property type="match status" value="1"/>
</dbReference>
<feature type="compositionally biased region" description="Low complexity" evidence="27">
    <location>
        <begin position="1957"/>
        <end position="1970"/>
    </location>
</feature>
<feature type="compositionally biased region" description="Polar residues" evidence="27">
    <location>
        <begin position="1779"/>
        <end position="1788"/>
    </location>
</feature>
<keyword evidence="18" id="KW-0804">Transcription</keyword>
<feature type="region of interest" description="Disordered" evidence="27">
    <location>
        <begin position="232"/>
        <end position="261"/>
    </location>
</feature>
<evidence type="ECO:0000256" key="27">
    <source>
        <dbReference type="SAM" id="MobiDB-lite"/>
    </source>
</evidence>
<evidence type="ECO:0000256" key="4">
    <source>
        <dbReference type="ARBA" id="ARBA00022603"/>
    </source>
</evidence>
<evidence type="ECO:0000313" key="35">
    <source>
        <dbReference type="Proteomes" id="UP000708208"/>
    </source>
</evidence>
<dbReference type="CDD" id="cd19171">
    <property type="entry name" value="SET_KMT2C_2D"/>
    <property type="match status" value="1"/>
</dbReference>
<feature type="region of interest" description="Disordered" evidence="27">
    <location>
        <begin position="1319"/>
        <end position="1354"/>
    </location>
</feature>
<dbReference type="PROSITE" id="PS50016">
    <property type="entry name" value="ZF_PHD_2"/>
    <property type="match status" value="5"/>
</dbReference>
<feature type="region of interest" description="Disordered" evidence="27">
    <location>
        <begin position="2018"/>
        <end position="2072"/>
    </location>
</feature>
<evidence type="ECO:0000256" key="21">
    <source>
        <dbReference type="ARBA" id="ARBA00023315"/>
    </source>
</evidence>
<dbReference type="InterPro" id="IPR001841">
    <property type="entry name" value="Znf_RING"/>
</dbReference>
<evidence type="ECO:0000256" key="6">
    <source>
        <dbReference type="ARBA" id="ARBA00022691"/>
    </source>
</evidence>
<keyword evidence="11" id="KW-0156">Chromatin regulator</keyword>
<feature type="compositionally biased region" description="Low complexity" evidence="27">
    <location>
        <begin position="2589"/>
        <end position="2601"/>
    </location>
</feature>
<feature type="region of interest" description="Disordered" evidence="27">
    <location>
        <begin position="668"/>
        <end position="694"/>
    </location>
</feature>
<dbReference type="PROSITE" id="PS50280">
    <property type="entry name" value="SET"/>
    <property type="match status" value="1"/>
</dbReference>
<dbReference type="CDD" id="cd15513">
    <property type="entry name" value="PHD5_KMT2C_like"/>
    <property type="match status" value="1"/>
</dbReference>
<dbReference type="Pfam" id="PF00856">
    <property type="entry name" value="SET"/>
    <property type="match status" value="1"/>
</dbReference>
<evidence type="ECO:0000256" key="14">
    <source>
        <dbReference type="ARBA" id="ARBA00023054"/>
    </source>
</evidence>
<feature type="domain" description="PHD-type" evidence="28">
    <location>
        <begin position="395"/>
        <end position="445"/>
    </location>
</feature>
<dbReference type="PROSITE" id="PS50118">
    <property type="entry name" value="HMG_BOX_2"/>
    <property type="match status" value="1"/>
</dbReference>
<feature type="compositionally biased region" description="Basic and acidic residues" evidence="27">
    <location>
        <begin position="1172"/>
        <end position="1183"/>
    </location>
</feature>
<feature type="domain" description="HMG box" evidence="30">
    <location>
        <begin position="1463"/>
        <end position="1521"/>
    </location>
</feature>
<feature type="compositionally biased region" description="Polar residues" evidence="27">
    <location>
        <begin position="1808"/>
        <end position="1830"/>
    </location>
</feature>
<dbReference type="InterPro" id="IPR009071">
    <property type="entry name" value="HMG_box_dom"/>
</dbReference>
<accession>A0A8J2J4C2</accession>
<evidence type="ECO:0000256" key="12">
    <source>
        <dbReference type="ARBA" id="ARBA00022990"/>
    </source>
</evidence>
<dbReference type="CDD" id="cd21997">
    <property type="entry name" value="HMG_KMT2C-like"/>
    <property type="match status" value="1"/>
</dbReference>
<dbReference type="GO" id="GO:0005700">
    <property type="term" value="C:polytene chromosome"/>
    <property type="evidence" value="ECO:0007669"/>
    <property type="project" value="UniProtKB-ARBA"/>
</dbReference>
<feature type="compositionally biased region" description="Polar residues" evidence="27">
    <location>
        <begin position="3684"/>
        <end position="3693"/>
    </location>
</feature>
<feature type="compositionally biased region" description="Polar residues" evidence="27">
    <location>
        <begin position="3526"/>
        <end position="3535"/>
    </location>
</feature>
<dbReference type="PANTHER" id="PTHR45888:SF6">
    <property type="entry name" value="HL01030P-RELATED"/>
    <property type="match status" value="1"/>
</dbReference>
<dbReference type="EMBL" id="CAJVCH010000002">
    <property type="protein sequence ID" value="CAG7629500.1"/>
    <property type="molecule type" value="Genomic_DNA"/>
</dbReference>
<keyword evidence="12" id="KW-0007">Acetylation</keyword>
<feature type="domain" description="PHD-type" evidence="28">
    <location>
        <begin position="766"/>
        <end position="819"/>
    </location>
</feature>
<feature type="domain" description="PHD-type" evidence="33">
    <location>
        <begin position="279"/>
        <end position="385"/>
    </location>
</feature>
<comment type="subcellular location">
    <subcellularLocation>
        <location evidence="1">Nucleus</location>
    </subcellularLocation>
</comment>
<feature type="compositionally biased region" description="Polar residues" evidence="27">
    <location>
        <begin position="7"/>
        <end position="17"/>
    </location>
</feature>
<evidence type="ECO:0000256" key="19">
    <source>
        <dbReference type="ARBA" id="ARBA00023242"/>
    </source>
</evidence>
<evidence type="ECO:0000256" key="5">
    <source>
        <dbReference type="ARBA" id="ARBA00022679"/>
    </source>
</evidence>
<feature type="compositionally biased region" description="Basic and acidic residues" evidence="27">
    <location>
        <begin position="1044"/>
        <end position="1060"/>
    </location>
</feature>
<dbReference type="InterPro" id="IPR019787">
    <property type="entry name" value="Znf_PHD-finger"/>
</dbReference>
<evidence type="ECO:0000256" key="9">
    <source>
        <dbReference type="ARBA" id="ARBA00022771"/>
    </source>
</evidence>
<feature type="region of interest" description="Disordered" evidence="27">
    <location>
        <begin position="1079"/>
        <end position="1107"/>
    </location>
</feature>
<reference evidence="34" key="1">
    <citation type="submission" date="2021-06" db="EMBL/GenBank/DDBJ databases">
        <authorList>
            <person name="Hodson N. C."/>
            <person name="Mongue J. A."/>
            <person name="Jaron S. K."/>
        </authorList>
    </citation>
    <scope>NUCLEOTIDE SEQUENCE</scope>
</reference>
<evidence type="ECO:0000256" key="10">
    <source>
        <dbReference type="ARBA" id="ARBA00022833"/>
    </source>
</evidence>
<dbReference type="FunFam" id="3.30.40.10:FF:000852">
    <property type="entry name" value="Histone-lysine N-methyltransferase 2C"/>
    <property type="match status" value="1"/>
</dbReference>
<evidence type="ECO:0000256" key="3">
    <source>
        <dbReference type="ARBA" id="ARBA00022553"/>
    </source>
</evidence>
<evidence type="ECO:0000256" key="22">
    <source>
        <dbReference type="ARBA" id="ARBA00058707"/>
    </source>
</evidence>
<feature type="compositionally biased region" description="Polar residues" evidence="27">
    <location>
        <begin position="2878"/>
        <end position="2899"/>
    </location>
</feature>
<dbReference type="Pfam" id="PF00628">
    <property type="entry name" value="PHD"/>
    <property type="match status" value="3"/>
</dbReference>
<feature type="compositionally biased region" description="Acidic residues" evidence="27">
    <location>
        <begin position="2143"/>
        <end position="2153"/>
    </location>
</feature>
<evidence type="ECO:0000256" key="8">
    <source>
        <dbReference type="ARBA" id="ARBA00022737"/>
    </source>
</evidence>
<dbReference type="InterPro" id="IPR003888">
    <property type="entry name" value="FYrich_N"/>
</dbReference>
<feature type="region of interest" description="Disordered" evidence="27">
    <location>
        <begin position="2833"/>
        <end position="2918"/>
    </location>
</feature>
<feature type="DNA-binding region" description="HMG box" evidence="26">
    <location>
        <begin position="1463"/>
        <end position="1521"/>
    </location>
</feature>
<evidence type="ECO:0000256" key="23">
    <source>
        <dbReference type="ARBA" id="ARBA00065668"/>
    </source>
</evidence>
<evidence type="ECO:0000256" key="1">
    <source>
        <dbReference type="ARBA" id="ARBA00004123"/>
    </source>
</evidence>
<feature type="domain" description="PHD-type" evidence="28">
    <location>
        <begin position="816"/>
        <end position="866"/>
    </location>
</feature>
<dbReference type="Pfam" id="PF05964">
    <property type="entry name" value="FYRN"/>
    <property type="match status" value="1"/>
</dbReference>
<keyword evidence="7" id="KW-0479">Metal-binding</keyword>
<keyword evidence="13" id="KW-0805">Transcription regulation</keyword>
<evidence type="ECO:0000256" key="20">
    <source>
        <dbReference type="ARBA" id="ARBA00023288"/>
    </source>
</evidence>
<dbReference type="GO" id="GO:0045944">
    <property type="term" value="P:positive regulation of transcription by RNA polymerase II"/>
    <property type="evidence" value="ECO:0007669"/>
    <property type="project" value="TreeGrafter"/>
</dbReference>
<feature type="region of interest" description="Disordered" evidence="27">
    <location>
        <begin position="1957"/>
        <end position="1983"/>
    </location>
</feature>
<name>A0A8J2J4C2_9HEXA</name>
<feature type="domain" description="PHD-type" evidence="28">
    <location>
        <begin position="893"/>
        <end position="948"/>
    </location>
</feature>
<evidence type="ECO:0000256" key="18">
    <source>
        <dbReference type="ARBA" id="ARBA00023163"/>
    </source>
</evidence>
<feature type="compositionally biased region" description="Pro residues" evidence="27">
    <location>
        <begin position="1331"/>
        <end position="1340"/>
    </location>
</feature>
<feature type="compositionally biased region" description="Polar residues" evidence="27">
    <location>
        <begin position="1034"/>
        <end position="1043"/>
    </location>
</feature>
<keyword evidence="9 25" id="KW-0863">Zinc-finger</keyword>
<evidence type="ECO:0000256" key="24">
    <source>
        <dbReference type="ARBA" id="ARBA00072631"/>
    </source>
</evidence>
<keyword evidence="35" id="KW-1185">Reference proteome</keyword>
<feature type="compositionally biased region" description="Polar residues" evidence="27">
    <location>
        <begin position="1741"/>
        <end position="1767"/>
    </location>
</feature>
<feature type="compositionally biased region" description="Polar residues" evidence="27">
    <location>
        <begin position="2446"/>
        <end position="2455"/>
    </location>
</feature>
<evidence type="ECO:0000259" key="31">
    <source>
        <dbReference type="PROSITE" id="PS50280"/>
    </source>
</evidence>
<feature type="compositionally biased region" description="Polar residues" evidence="27">
    <location>
        <begin position="1184"/>
        <end position="1199"/>
    </location>
</feature>
<dbReference type="PROSITE" id="PS50868">
    <property type="entry name" value="POST_SET"/>
    <property type="match status" value="1"/>
</dbReference>
<keyword evidence="4" id="KW-0489">Methyltransferase</keyword>
<feature type="region of interest" description="Disordered" evidence="27">
    <location>
        <begin position="1804"/>
        <end position="1830"/>
    </location>
</feature>
<dbReference type="SMART" id="SM00508">
    <property type="entry name" value="PostSET"/>
    <property type="match status" value="1"/>
</dbReference>
<dbReference type="GO" id="GO:0044666">
    <property type="term" value="C:MLL3/4 complex"/>
    <property type="evidence" value="ECO:0007669"/>
    <property type="project" value="TreeGrafter"/>
</dbReference>
<evidence type="ECO:0000259" key="29">
    <source>
        <dbReference type="PROSITE" id="PS50089"/>
    </source>
</evidence>
<feature type="compositionally biased region" description="Polar residues" evidence="27">
    <location>
        <begin position="3702"/>
        <end position="3713"/>
    </location>
</feature>
<feature type="compositionally biased region" description="Basic and acidic residues" evidence="27">
    <location>
        <begin position="2154"/>
        <end position="2172"/>
    </location>
</feature>
<keyword evidence="17" id="KW-0010">Activator</keyword>
<evidence type="ECO:0000256" key="13">
    <source>
        <dbReference type="ARBA" id="ARBA00023015"/>
    </source>
</evidence>
<dbReference type="SMART" id="SM00542">
    <property type="entry name" value="FYRC"/>
    <property type="match status" value="1"/>
</dbReference>
<dbReference type="PROSITE" id="PS51542">
    <property type="entry name" value="FYRN"/>
    <property type="match status" value="1"/>
</dbReference>
<feature type="domain" description="SET" evidence="31">
    <location>
        <begin position="4441"/>
        <end position="4557"/>
    </location>
</feature>
<feature type="compositionally biased region" description="Low complexity" evidence="27">
    <location>
        <begin position="2621"/>
        <end position="2636"/>
    </location>
</feature>
<feature type="compositionally biased region" description="Polar residues" evidence="27">
    <location>
        <begin position="2839"/>
        <end position="2848"/>
    </location>
</feature>
<dbReference type="PANTHER" id="PTHR45888">
    <property type="entry name" value="HL01030P-RELATED"/>
    <property type="match status" value="1"/>
</dbReference>
<dbReference type="SMART" id="SM00398">
    <property type="entry name" value="HMG"/>
    <property type="match status" value="1"/>
</dbReference>
<feature type="compositionally biased region" description="Polar residues" evidence="27">
    <location>
        <begin position="2676"/>
        <end position="2701"/>
    </location>
</feature>
<feature type="compositionally biased region" description="Pro residues" evidence="27">
    <location>
        <begin position="3469"/>
        <end position="3484"/>
    </location>
</feature>
<dbReference type="InterPro" id="IPR001214">
    <property type="entry name" value="SET_dom"/>
</dbReference>
<organism evidence="34 35">
    <name type="scientific">Allacma fusca</name>
    <dbReference type="NCBI Taxonomy" id="39272"/>
    <lineage>
        <taxon>Eukaryota</taxon>
        <taxon>Metazoa</taxon>
        <taxon>Ecdysozoa</taxon>
        <taxon>Arthropoda</taxon>
        <taxon>Hexapoda</taxon>
        <taxon>Collembola</taxon>
        <taxon>Symphypleona</taxon>
        <taxon>Sminthuridae</taxon>
        <taxon>Allacma</taxon>
    </lineage>
</organism>
<feature type="region of interest" description="Disordered" evidence="27">
    <location>
        <begin position="1373"/>
        <end position="1439"/>
    </location>
</feature>
<dbReference type="GO" id="GO:0032259">
    <property type="term" value="P:methylation"/>
    <property type="evidence" value="ECO:0007669"/>
    <property type="project" value="UniProtKB-KW"/>
</dbReference>
<feature type="compositionally biased region" description="Basic and acidic residues" evidence="27">
    <location>
        <begin position="239"/>
        <end position="250"/>
    </location>
</feature>
<feature type="region of interest" description="Disordered" evidence="27">
    <location>
        <begin position="1172"/>
        <end position="1203"/>
    </location>
</feature>
<feature type="region of interest" description="Disordered" evidence="27">
    <location>
        <begin position="2440"/>
        <end position="2483"/>
    </location>
</feature>
<feature type="region of interest" description="Disordered" evidence="27">
    <location>
        <begin position="1034"/>
        <end position="1063"/>
    </location>
</feature>
<dbReference type="CDD" id="cd15489">
    <property type="entry name" value="PHD_SF"/>
    <property type="match status" value="1"/>
</dbReference>
<feature type="region of interest" description="Disordered" evidence="27">
    <location>
        <begin position="3462"/>
        <end position="3574"/>
    </location>
</feature>
<dbReference type="GO" id="GO:0003713">
    <property type="term" value="F:transcription coactivator activity"/>
    <property type="evidence" value="ECO:0007669"/>
    <property type="project" value="TreeGrafter"/>
</dbReference>
<feature type="compositionally biased region" description="Polar residues" evidence="27">
    <location>
        <begin position="620"/>
        <end position="631"/>
    </location>
</feature>
<evidence type="ECO:0000256" key="11">
    <source>
        <dbReference type="ARBA" id="ARBA00022853"/>
    </source>
</evidence>
<feature type="domain" description="RING-type" evidence="29">
    <location>
        <begin position="398"/>
        <end position="443"/>
    </location>
</feature>
<dbReference type="FunFam" id="1.10.30.10:FF:000009">
    <property type="entry name" value="Histone-lysine N-methyltransferase"/>
    <property type="match status" value="1"/>
</dbReference>
<dbReference type="CDD" id="cd15509">
    <property type="entry name" value="PHD1_KMT2C_like"/>
    <property type="match status" value="1"/>
</dbReference>
<dbReference type="FunFam" id="3.30.160.360:FF:000001">
    <property type="entry name" value="Histone-lysine N-methyltransferase"/>
    <property type="match status" value="1"/>
</dbReference>
<evidence type="ECO:0000256" key="2">
    <source>
        <dbReference type="ARBA" id="ARBA00022481"/>
    </source>
</evidence>
<feature type="region of interest" description="Disordered" evidence="27">
    <location>
        <begin position="1"/>
        <end position="144"/>
    </location>
</feature>
<keyword evidence="14" id="KW-0175">Coiled coil</keyword>
<dbReference type="PROSITE" id="PS50089">
    <property type="entry name" value="ZF_RING_2"/>
    <property type="match status" value="1"/>
</dbReference>
<feature type="compositionally biased region" description="Polar residues" evidence="27">
    <location>
        <begin position="1427"/>
        <end position="1439"/>
    </location>
</feature>
<feature type="compositionally biased region" description="Low complexity" evidence="27">
    <location>
        <begin position="2654"/>
        <end position="2664"/>
    </location>
</feature>
<evidence type="ECO:0000259" key="28">
    <source>
        <dbReference type="PROSITE" id="PS50016"/>
    </source>
</evidence>
<evidence type="ECO:0000256" key="17">
    <source>
        <dbReference type="ARBA" id="ARBA00023159"/>
    </source>
</evidence>
<feature type="compositionally biased region" description="Polar residues" evidence="27">
    <location>
        <begin position="2611"/>
        <end position="2620"/>
    </location>
</feature>
<dbReference type="InterPro" id="IPR003616">
    <property type="entry name" value="Post-SET_dom"/>
</dbReference>
<comment type="caution">
    <text evidence="34">The sequence shown here is derived from an EMBL/GenBank/DDBJ whole genome shotgun (WGS) entry which is preliminary data.</text>
</comment>
<feature type="compositionally biased region" description="Polar residues" evidence="27">
    <location>
        <begin position="1408"/>
        <end position="1417"/>
    </location>
</feature>
<feature type="compositionally biased region" description="Pro residues" evidence="27">
    <location>
        <begin position="1660"/>
        <end position="1677"/>
    </location>
</feature>
<dbReference type="FunFam" id="2.170.270.10:FF:000003">
    <property type="entry name" value="Histone-lysine N-methyltransferase"/>
    <property type="match status" value="1"/>
</dbReference>
<feature type="domain" description="PHD-type" evidence="28">
    <location>
        <begin position="442"/>
        <end position="492"/>
    </location>
</feature>
<feature type="compositionally biased region" description="Polar residues" evidence="27">
    <location>
        <begin position="3656"/>
        <end position="3665"/>
    </location>
</feature>
<keyword evidence="6" id="KW-0949">S-adenosyl-L-methionine</keyword>
<dbReference type="Pfam" id="PF13832">
    <property type="entry name" value="zf-HC5HC2H_2"/>
    <property type="match status" value="1"/>
</dbReference>
<keyword evidence="8" id="KW-0677">Repeat</keyword>
<feature type="region of interest" description="Disordered" evidence="27">
    <location>
        <begin position="1603"/>
        <end position="1791"/>
    </location>
</feature>
<evidence type="ECO:0000259" key="33">
    <source>
        <dbReference type="PROSITE" id="PS51805"/>
    </source>
</evidence>
<dbReference type="GO" id="GO:0098687">
    <property type="term" value="C:chromosomal region"/>
    <property type="evidence" value="ECO:0007669"/>
    <property type="project" value="UniProtKB-ARBA"/>
</dbReference>
<dbReference type="PROSITE" id="PS51805">
    <property type="entry name" value="EPHD"/>
    <property type="match status" value="2"/>
</dbReference>
<feature type="region of interest" description="Disordered" evidence="27">
    <location>
        <begin position="2555"/>
        <end position="2701"/>
    </location>
</feature>
<feature type="domain" description="Post-SET" evidence="32">
    <location>
        <begin position="4565"/>
        <end position="4581"/>
    </location>
</feature>
<evidence type="ECO:0000256" key="7">
    <source>
        <dbReference type="ARBA" id="ARBA00022723"/>
    </source>
</evidence>
<evidence type="ECO:0000259" key="32">
    <source>
        <dbReference type="PROSITE" id="PS50868"/>
    </source>
</evidence>
<dbReference type="FunFam" id="3.30.40.10:FF:000407">
    <property type="entry name" value="Histone-lysine N-methyltransferase MLL3"/>
    <property type="match status" value="1"/>
</dbReference>
<keyword evidence="20" id="KW-0449">Lipoprotein</keyword>
<gene>
    <name evidence="34" type="ORF">AFUS01_LOCUS50</name>
</gene>
<feature type="compositionally biased region" description="Polar residues" evidence="27">
    <location>
        <begin position="2038"/>
        <end position="2068"/>
    </location>
</feature>
<dbReference type="GO" id="GO:0003677">
    <property type="term" value="F:DNA binding"/>
    <property type="evidence" value="ECO:0007669"/>
    <property type="project" value="UniProtKB-UniRule"/>
</dbReference>
<feature type="region of interest" description="Disordered" evidence="27">
    <location>
        <begin position="612"/>
        <end position="645"/>
    </location>
</feature>
<dbReference type="SMART" id="SM00184">
    <property type="entry name" value="RING"/>
    <property type="match status" value="4"/>
</dbReference>
<dbReference type="PROSITE" id="PS51543">
    <property type="entry name" value="FYRC"/>
    <property type="match status" value="1"/>
</dbReference>
<evidence type="ECO:0000259" key="30">
    <source>
        <dbReference type="PROSITE" id="PS50118"/>
    </source>
</evidence>
<sequence>MEEDSSRTISYQDASKSSTEENIRPNPALPSPSRSPSADNLFTSLPAPANVVGASRTHNSQDSADSGLGMEISVLQPPQVGGGKPMHFKRGPGRPRKDGAGKSPKPVVSQKIKKLTGLFMPTGGRGIRGRKKMDGGPFVGGTNSVSGTLGDLNVINHESPPRFLMTEDTAESDTSSVASSFEKNNEDFTLFPEQWPGKLCALCNLGERSMLGQGELIRLEIPIGFDPQSVSRGLSTSFKNEKDNSSDRSPKPNFSSRRSKGVKIKRLTSQGSLESMNEPVDEVVGFAEEPDLNNIFDASAGYYYVHVSCALWCDNVLRLDDGTYKNLEKEIVRALSQHCSHCGNLGAGIACKAPGCGCSLHFACAATSGGFQESSSRTTLCVSHTDLAVAMLGKAANCTVCDQPGSISSLLMCCSCNNHYHSACLALNSDPTIRAGWQCPACKVCQACRQPGEDTKLLPCDACDKVYHIFCLRPALTSCPKYSWKCKMCRICTDCGARTPGSGPSSRWHANFSVCDSCYQQRNKGLACPCCGKAYRHVAQKHMVQCNQCKKYVHDTCDPAADLNIYHVKKEQYPDYEYTCTVCLLAPTGAQNSTSAHPRVLLSLKRSSDKDELSSESSSHFNSFTPSQDSFLSPEDDSLPGVECSTDLNWADKNSSVLLEEIRPPITSAGRGKPLTGNFPKKKLGVGRPRSLEKHGVLNSTNNRRQGFNELQRKRGPKPKMRGVFGAPGVGLQRPSADVSIKNEDEPGVENRLVLCSSRDEFVLQQDVCVMCGAFGNDLEGRLISCAQCGQCYHPFCVHVKVTKVVLQKGWRCLDCTVCEGCGQRHDEARLLLCDDCDISFHIYCMDPPLEYVPEGNWKCKWCVVCQLCGSNDPGLNSTWHNNYTLCGPCSSLNSCPVCKGEYTEGELIIQCTRCDRWLHASCDMINNENEAEKCADEDYQCVMCRPSDMLPPHLQPPPPPVITKVISPPRSPEPKSRPLQHFVVDGINLSEMGMSHLKSLSMEQPKKKRKKMSNIADMEAGILAAIESVVSGSSYDPRTNSVDTDRVDEASEKDKESAKKKQRNLHKLGIGGFFVRMRGPRFKDDDEPENQSSQDGEKPKRKQARKKIKNKIVESFPSYLQEAFFGKTLLDPCKDSDFISGDENEVTVSSWISPENYVKLSADELKAIEASRSRQENIEKGKSVNTDNSKTPDPQLAQNEPEVQLKQQIKIEEDETDDTLQDILPSDLLDNDLVNTIMNEGDDMKVGEGLEDLSGVESTLGDDGEISLDHNGGDVNHKDELTDFLSSQFNLESIDTGLPSMDSKDVEDIFKGVLTDESQESQDNLFPISSGPPLPPPHPGNNNVQPSPNPASQLISQQSAINASVVISTPGVQGSPGLPSRSQLQQNVQQGLASPISFPPPSPYHSEYSNSPQFSPAFSEPPSPWPSQVDSEQETPSNYSQRSILKWEVDEALGLSATISAVLYSNTNHPELKRDLPNWAERSKQIAKIWRGLSTEKRAPYLQKARENRAASRMQKSQQDQDKIVNGPLPKQVVRGETTEERHWKQMQVFRQQQQQQQQIVLQEHRLQGEPSKEHLGGGSANMNLNPSPKLQYSAAMAQVQRQLGGEASHGNTNSDPGRQPLQVTTSHEMSMPGPQSSPHLQSPNSRPGFTPAMQGSRPRPPALDMPPPSPSPHYSPRPAITSQGSPTVRQPMYSRVPYMHSPRQQITSPGDPYASSPMTPQPVNDPYAHPPSTPRPMTETENFPVTSEPYQKIMTDSFTSSNPPSNEMDMSGGLPSPRSQAPQGQETRQHLRDLLQRQQIKKMEQEQMSPGCTDISSPGTPRSMNWSQDDWQKGASIDQNFSQRHQLSNPSSPQLSQQQNQFRHPFLPLHGRLSNQAPQKPMQVINRQVVPEYRTAQPNPQQQQPVQSVDSRVRLLLQQQQQQRLMVPQQQVGNRPQLNFTMGQQQVQQMQQQQMQQQQLNSQAQFRQGIPNRNPLDPYDHLVGQQRQGVVMSPGKDGNQSQGSSMLAQQLGRPLNSVMNSPQIPIASPPPVPQPNTASHMSPSRNSGGNHTAMPSNHGVISSTPADHQELPDSVTAELEKLEQEQHNEGGVETETGELVDMGIDDDELLGMGADFNILEYADPELDQAVGGEKTNILDNLDLEEEKDEEKDENKDLKRKEIERHGKREPGTPNYSSLGTPIQGSANAVMPKIENVPVSPNPVGITNSQPGYAQHQAGMNQHQSNVGDINSPMLRPPQPPPPYPVPPPPYPGRPQMGIRNGGGMSMQSMPSMMNIGIGLKNAQMGMVGNVGLRPTSHHLPSAPLSSSCNPVMSAHQRRTLLLQEQPLLLEDLLEQEKREQQRQGPGLMGAAPEEPLLSDFDFERLKADVLSSSNLPVSLSPPTVQGQVILPPPAQPGKFNRGIPQLNQSTGSDWQVESDNVIVNRRNLNQNVEHSPIPLHPALAQSSGSNLSAPPNRVASFPMPSLPAPPTPPEHPATEQERQMQIQYEQWLYHQQNILSTQLKYFEGEVNKLRKGKKSLNSKQRQLRKNGGELIETDAAELERITRELAGLQKQLDQSRKQSRQHGLSIQDYRSKQQKRQQMMGGNAAPQQQQTPNQASPLGPASHSPLHSTPQSPILSPSPSMGGPVSSPLMQHSPMASPLTPSPGPVPSSLSQTSPRSSVGIHHMDDRPFSPNNDNSMRSLASPQGGNQSGNMQPGQLITQSMNQNIMIARGPMNVNMNTMHQQRPMGYIDNQRMRHSVPPEQLRMIGPAGQRFPRVGMNQDLMLRARSHQNQYQNPNQPQIIMSPGGQHYASPQRVPFPNQSPTGPNPLGVGMVTNLRSPLPMNTMGGLGSPPGSQVMMTQNRVSPASSPMRRPSGSGSVGVASPLPDRPQSVENPLTPRSTGSGPHTPSSISGGLGCSGMEGLPGQHGSADNVHFHAMEASVVQQDNLGSQGMQNYIFQSTSGQPQHSDYSGGGGGGNSQVIPFPTFSWFGGPNQLGLRGGNPFSVVNGNPSSHSSNIIPEQNEVAVENNINAEGFSSTNHVSNASESSTVAVAITNSEHLPTPTVTADSLDRTSSHGNLAVNIKEIKLEAVDPLETLPSVSKSEESSISNSMMFFTPCSGAQSVAVPVSIEQGNLLINAIRNSTETVDMEALSSVDPGVTKEPLDIKPNIDPESVGDMKKLVVLPKAGMQYLVTGVNNVIGLSTSNFQGATTQTMVDINSQHVLSTSGNVVELPAASIHQANVGVLGGFRSAKNQSVISQIFEPNRLVPIQTIQSIDPSKLQNVSHVQGTPVSLASFVADAVHAASLPFPQASKAVTPGSLINSSLPLITVYSRPEMRSVQGNQSTNLAVLLTSPRLTTSVTGQHQGLAVTTKVSQSGESQNALLKQLLQNTGCASMNQAPTDSGGFSLTSFAKARPSASVPIHTSQLSEAASRIPQPTPPMIRPQGPNCATQPTQVRLPLKIEVRAPENQVVQQNVPMTVLPPKPPPTPPQPVPAKSPRIVDESPKPVTTEEVVNLEPPTESSNSSIKDVIEVVATDKNSSETTVTESKKADDEVKKGKRRQYQPKKKETSTPKKRMRKGSKLEEDYDSYMETLITQVRQLPPVNIMEPELGRNYNVCSIFGAGDYSKINIKGYSLIQGELVGEFGDTCVGNESDYYSTRPFGADSPTHSSKTQPPQRGFYHQEFGAPKLGSGGNKYSSNNRSPTPFRETDTPDTIVSSSSPECVMENSNMYPGLKLIDEDDDERQMHLRDSPVIPIFAPIPIRPVHAEQLPKPPVDDIDKENISIIPETFIMKARQSSGAVSPLKDSGNVTVTLTLSSNAAEDIGGVLRNLANVLSISAPQIYQVVERTITPPSQKLGVYTYKGKDGKEIVDIQSILNGTAKFCRHCDVVVLNNVIRKKFRDLPGIVPDDTADESDELYFCSTTCFMQYAMTHGVNLPAEEKAGAVVKHPSEKGEGVVKSEASKLPLKDSRLTLYDPEIMKSIKEKPNNVVKTGSESAALEARENKLKRPYPGDVKVKEEGETSGKKWKGVKYKKWFPHGRLSNQSSKYKKPTEKEMTEMLFRMRITVAPLKIPDDARKCRFCHQIGDGVSDGPGRLLNYDVDKWVHLNCALWSEEVYETENGALMNVELALKQSLVLTCIACKQKGATVKCFKTRCSSVYHLGCAVKEGCVFYKNKTVFCSVHVPKGEKDNELTTLSVFRRVYIQRDENRQVAAVMHHADQHHLLRVGSLVFLSVGQLLPHQLQNFHTMNCIYPIGYKIVRFYWSMKRTNKRCQYICSIHEVEGKPEFRITPQEEGTKEVVIKSASAQGAWHQVLDSIAKLRNSCNTIKVFPKYITGEDLFGLTEPAIVRVLESLPGIETLTDYNFKYGRNPLLELPLAINPTGCARSEPKLRTHFKRPHTQRTGSSSRASSAIASASVLSSSEAVCPYSKQFVHSKSSQYKKMKQDWRNNVYLARSKIQGLGLYAARDIEKHTMVIEYIGEIIRSELAELREKKYEAQNRGIYMFRVDEDRVIDATLCGGLARYINHSCNPNCVAETVEVDREWRIIIFANRRISRGEELAYDYKFEFEDDQHKIQCFCGAPNCRQWMN</sequence>
<dbReference type="SMART" id="SM00249">
    <property type="entry name" value="PHD"/>
    <property type="match status" value="8"/>
</dbReference>
<feature type="compositionally biased region" description="Basic and acidic residues" evidence="27">
    <location>
        <begin position="3536"/>
        <end position="3545"/>
    </location>
</feature>